<sequence length="203" mass="21206">MAHSEEQDHEPGGVRRRRIAAGAWVCAVGAAFLLGAWSFSHADPGGQYGRPEPLGEGAVRHELSQERAKAEQRSASVPDTDPAPAPGEDDDGSSSASPSAKPTPTPTPARTPRVHTATVRFPDGLGTAVAECREDATTVKLLSWSPAEGYSADDVEPGPAARASVELEPLADDADEHTVVVRCADGKPRTAYEGDDAEDSADD</sequence>
<dbReference type="RefSeq" id="WP_344526631.1">
    <property type="nucleotide sequence ID" value="NZ_BAAAPE010000006.1"/>
</dbReference>
<protein>
    <recommendedName>
        <fullName evidence="5">Septum formation initiator</fullName>
    </recommendedName>
</protein>
<keyword evidence="2" id="KW-0472">Membrane</keyword>
<feature type="compositionally biased region" description="Basic and acidic residues" evidence="1">
    <location>
        <begin position="58"/>
        <end position="72"/>
    </location>
</feature>
<comment type="caution">
    <text evidence="3">The sequence shown here is derived from an EMBL/GenBank/DDBJ whole genome shotgun (WGS) entry which is preliminary data.</text>
</comment>
<evidence type="ECO:0008006" key="5">
    <source>
        <dbReference type="Google" id="ProtNLM"/>
    </source>
</evidence>
<accession>A0ABN2VWF8</accession>
<reference evidence="3 4" key="1">
    <citation type="journal article" date="2019" name="Int. J. Syst. Evol. Microbiol.">
        <title>The Global Catalogue of Microorganisms (GCM) 10K type strain sequencing project: providing services to taxonomists for standard genome sequencing and annotation.</title>
        <authorList>
            <consortium name="The Broad Institute Genomics Platform"/>
            <consortium name="The Broad Institute Genome Sequencing Center for Infectious Disease"/>
            <person name="Wu L."/>
            <person name="Ma J."/>
        </authorList>
    </citation>
    <scope>NUCLEOTIDE SEQUENCE [LARGE SCALE GENOMIC DNA]</scope>
    <source>
        <strain evidence="3 4">JCM 15478</strain>
    </source>
</reference>
<evidence type="ECO:0000256" key="2">
    <source>
        <dbReference type="SAM" id="Phobius"/>
    </source>
</evidence>
<keyword evidence="4" id="KW-1185">Reference proteome</keyword>
<name>A0ABN2VWF8_9ACTN</name>
<gene>
    <name evidence="3" type="ORF">GCM10009801_21930</name>
</gene>
<feature type="region of interest" description="Disordered" evidence="1">
    <location>
        <begin position="40"/>
        <end position="118"/>
    </location>
</feature>
<dbReference type="EMBL" id="BAAAPE010000006">
    <property type="protein sequence ID" value="GAA2070841.1"/>
    <property type="molecule type" value="Genomic_DNA"/>
</dbReference>
<organism evidence="3 4">
    <name type="scientific">Streptomyces albiaxialis</name>
    <dbReference type="NCBI Taxonomy" id="329523"/>
    <lineage>
        <taxon>Bacteria</taxon>
        <taxon>Bacillati</taxon>
        <taxon>Actinomycetota</taxon>
        <taxon>Actinomycetes</taxon>
        <taxon>Kitasatosporales</taxon>
        <taxon>Streptomycetaceae</taxon>
        <taxon>Streptomyces</taxon>
    </lineage>
</organism>
<evidence type="ECO:0000256" key="1">
    <source>
        <dbReference type="SAM" id="MobiDB-lite"/>
    </source>
</evidence>
<keyword evidence="2" id="KW-1133">Transmembrane helix</keyword>
<keyword evidence="2" id="KW-0812">Transmembrane</keyword>
<evidence type="ECO:0000313" key="4">
    <source>
        <dbReference type="Proteomes" id="UP001500016"/>
    </source>
</evidence>
<dbReference type="Proteomes" id="UP001500016">
    <property type="component" value="Unassembled WGS sequence"/>
</dbReference>
<proteinExistence type="predicted"/>
<evidence type="ECO:0000313" key="3">
    <source>
        <dbReference type="EMBL" id="GAA2070841.1"/>
    </source>
</evidence>
<feature type="transmembrane region" description="Helical" evidence="2">
    <location>
        <begin position="21"/>
        <end position="40"/>
    </location>
</feature>